<dbReference type="EMBL" id="AP014808">
    <property type="protein sequence ID" value="BAQ56904.1"/>
    <property type="molecule type" value="Genomic_DNA"/>
</dbReference>
<evidence type="ECO:0000313" key="1">
    <source>
        <dbReference type="EMBL" id="BAQ56904.1"/>
    </source>
</evidence>
<dbReference type="GeneID" id="78212974"/>
<gene>
    <name evidence="1" type="ORF">LBAT_0515</name>
</gene>
<proteinExistence type="predicted"/>
<dbReference type="KEGG" id="lae:LBAT_0515"/>
<organism evidence="1 2">
    <name type="scientific">Lactobacillus acetotolerans</name>
    <dbReference type="NCBI Taxonomy" id="1600"/>
    <lineage>
        <taxon>Bacteria</taxon>
        <taxon>Bacillati</taxon>
        <taxon>Bacillota</taxon>
        <taxon>Bacilli</taxon>
        <taxon>Lactobacillales</taxon>
        <taxon>Lactobacillaceae</taxon>
        <taxon>Lactobacillus</taxon>
    </lineage>
</organism>
<dbReference type="RefSeq" id="WP_156171234.1">
    <property type="nucleotide sequence ID" value="NZ_AP014808.1"/>
</dbReference>
<sequence length="48" mass="5425">MSTKVFRRIFLAVVVFSTVTATFLFSETQKVKAVTVAKTEYVNSHTLQ</sequence>
<reference evidence="1 2" key="1">
    <citation type="submission" date="2015-03" db="EMBL/GenBank/DDBJ databases">
        <title>Complete genome sequence of Lactobacillus acetotolerans NBRC 13120.</title>
        <authorList>
            <person name="Toh H."/>
            <person name="Morita H."/>
            <person name="Fujita N."/>
        </authorList>
    </citation>
    <scope>NUCLEOTIDE SEQUENCE [LARGE SCALE GENOMIC DNA]</scope>
    <source>
        <strain evidence="1 2">NBRC 13120</strain>
    </source>
</reference>
<accession>A0A0D6A2K2</accession>
<evidence type="ECO:0000313" key="2">
    <source>
        <dbReference type="Proteomes" id="UP000035709"/>
    </source>
</evidence>
<dbReference type="PATRIC" id="fig|1600.4.peg.527"/>
<protein>
    <submittedName>
        <fullName evidence="1">Uncharacterized protein</fullName>
    </submittedName>
</protein>
<keyword evidence="2" id="KW-1185">Reference proteome</keyword>
<dbReference type="Proteomes" id="UP000035709">
    <property type="component" value="Chromosome"/>
</dbReference>
<name>A0A0D6A2K2_9LACO</name>
<dbReference type="AlphaFoldDB" id="A0A0D6A2K2"/>